<organism evidence="5 6">
    <name type="scientific">Candidatus Iainarchaeum sp</name>
    <dbReference type="NCBI Taxonomy" id="3101447"/>
    <lineage>
        <taxon>Archaea</taxon>
        <taxon>Candidatus Iainarchaeota</taxon>
        <taxon>Candidatus Iainarchaeia</taxon>
        <taxon>Candidatus Iainarchaeales</taxon>
        <taxon>Candidatus Iainarchaeaceae</taxon>
        <taxon>Candidatus Iainarchaeum</taxon>
    </lineage>
</organism>
<proteinExistence type="predicted"/>
<dbReference type="AlphaFoldDB" id="A0A2D6M0E8"/>
<dbReference type="InterPro" id="IPR033411">
    <property type="entry name" value="Ribonuclease_PIN"/>
</dbReference>
<dbReference type="GO" id="GO:0016787">
    <property type="term" value="F:hydrolase activity"/>
    <property type="evidence" value="ECO:0007669"/>
    <property type="project" value="UniProtKB-KW"/>
</dbReference>
<comment type="caution">
    <text evidence="5">The sequence shown here is derived from an EMBL/GenBank/DDBJ whole genome shotgun (WGS) entry which is preliminary data.</text>
</comment>
<keyword evidence="3" id="KW-0378">Hydrolase</keyword>
<reference evidence="6" key="1">
    <citation type="submission" date="2017-09" db="EMBL/GenBank/DDBJ databases">
        <title>The Reconstruction of 2,631 Draft Metagenome-Assembled Genomes from the Global Oceans.</title>
        <authorList>
            <person name="Tully B.J."/>
            <person name="Graham E.D."/>
            <person name="Heidelberg J.F."/>
        </authorList>
    </citation>
    <scope>NUCLEOTIDE SEQUENCE [LARGE SCALE GENOMIC DNA]</scope>
</reference>
<dbReference type="GO" id="GO:0030490">
    <property type="term" value="P:maturation of SSU-rRNA"/>
    <property type="evidence" value="ECO:0007669"/>
    <property type="project" value="TreeGrafter"/>
</dbReference>
<gene>
    <name evidence="5" type="ORF">CL943_01065</name>
</gene>
<evidence type="ECO:0000256" key="2">
    <source>
        <dbReference type="ARBA" id="ARBA00022723"/>
    </source>
</evidence>
<name>A0A2D6M0E8_9ARCH</name>
<dbReference type="InterPro" id="IPR039907">
    <property type="entry name" value="NOB1"/>
</dbReference>
<dbReference type="PANTHER" id="PTHR12814">
    <property type="entry name" value="RNA-BINDING PROTEIN NOB1"/>
    <property type="match status" value="1"/>
</dbReference>
<protein>
    <recommendedName>
        <fullName evidence="4">Ribonuclease PIN domain-containing protein</fullName>
    </recommendedName>
</protein>
<accession>A0A2D6M0E8</accession>
<evidence type="ECO:0000256" key="1">
    <source>
        <dbReference type="ARBA" id="ARBA00022722"/>
    </source>
</evidence>
<evidence type="ECO:0000256" key="3">
    <source>
        <dbReference type="ARBA" id="ARBA00022801"/>
    </source>
</evidence>
<dbReference type="GO" id="GO:0004521">
    <property type="term" value="F:RNA endonuclease activity"/>
    <property type="evidence" value="ECO:0007669"/>
    <property type="project" value="TreeGrafter"/>
</dbReference>
<evidence type="ECO:0000313" key="6">
    <source>
        <dbReference type="Proteomes" id="UP000226592"/>
    </source>
</evidence>
<keyword evidence="1" id="KW-0540">Nuclease</keyword>
<dbReference type="CDD" id="cd09876">
    <property type="entry name" value="PIN_Nob1-like"/>
    <property type="match status" value="1"/>
</dbReference>
<dbReference type="Gene3D" id="2.20.28.10">
    <property type="match status" value="1"/>
</dbReference>
<evidence type="ECO:0000313" key="5">
    <source>
        <dbReference type="EMBL" id="MAG21881.1"/>
    </source>
</evidence>
<dbReference type="Proteomes" id="UP000226592">
    <property type="component" value="Unassembled WGS sequence"/>
</dbReference>
<sequence>MIQLLDSAAVLNDEGFYFNSGEDFLTTPLIVDEFRDMRSKNLVANALQNGLLKTREPSQDSTERINALAKEKGFTRLSIPDVSLLALALDLQRENRIFVMLTDDYSIQNFCKVLGFKFNSVIRGKIEKTISFKKRCKGCGRGFPPNVLVTKCPDCGSPVESKRLG</sequence>
<evidence type="ECO:0000259" key="4">
    <source>
        <dbReference type="Pfam" id="PF17146"/>
    </source>
</evidence>
<feature type="domain" description="Ribonuclease PIN" evidence="4">
    <location>
        <begin position="5"/>
        <end position="91"/>
    </location>
</feature>
<dbReference type="Pfam" id="PF17146">
    <property type="entry name" value="PIN_6"/>
    <property type="match status" value="1"/>
</dbReference>
<dbReference type="EMBL" id="NZBU01000004">
    <property type="protein sequence ID" value="MAG21881.1"/>
    <property type="molecule type" value="Genomic_DNA"/>
</dbReference>
<dbReference type="GO" id="GO:0046872">
    <property type="term" value="F:metal ion binding"/>
    <property type="evidence" value="ECO:0007669"/>
    <property type="project" value="UniProtKB-KW"/>
</dbReference>
<dbReference type="PANTHER" id="PTHR12814:SF2">
    <property type="entry name" value="RNA-BINDING PROTEIN NOB1"/>
    <property type="match status" value="1"/>
</dbReference>
<dbReference type="Gene3D" id="3.40.50.1010">
    <property type="entry name" value="5'-nuclease"/>
    <property type="match status" value="1"/>
</dbReference>
<keyword evidence="2" id="KW-0479">Metal-binding</keyword>
<dbReference type="GO" id="GO:0030688">
    <property type="term" value="C:preribosome, small subunit precursor"/>
    <property type="evidence" value="ECO:0007669"/>
    <property type="project" value="TreeGrafter"/>
</dbReference>